<keyword evidence="6" id="KW-0546">Nucleotide metabolism</keyword>
<evidence type="ECO:0000313" key="9">
    <source>
        <dbReference type="EMBL" id="KAK6004748.1"/>
    </source>
</evidence>
<keyword evidence="3" id="KW-0479">Metal-binding</keyword>
<protein>
    <recommendedName>
        <fullName evidence="8">Adenosine deaminase domain-containing protein</fullName>
    </recommendedName>
</protein>
<dbReference type="InterPro" id="IPR006330">
    <property type="entry name" value="Ado/ade_deaminase"/>
</dbReference>
<evidence type="ECO:0000259" key="8">
    <source>
        <dbReference type="Pfam" id="PF00962"/>
    </source>
</evidence>
<accession>A0ABR0TJZ3</accession>
<name>A0ABR0TJZ3_AURPU</name>
<dbReference type="InterPro" id="IPR032466">
    <property type="entry name" value="Metal_Hydrolase"/>
</dbReference>
<dbReference type="PANTHER" id="PTHR11409">
    <property type="entry name" value="ADENOSINE DEAMINASE"/>
    <property type="match status" value="1"/>
</dbReference>
<evidence type="ECO:0000256" key="1">
    <source>
        <dbReference type="ARBA" id="ARBA00001947"/>
    </source>
</evidence>
<comment type="cofactor">
    <cofactor evidence="1">
        <name>Zn(2+)</name>
        <dbReference type="ChEBI" id="CHEBI:29105"/>
    </cofactor>
</comment>
<sequence>MSQPPDLAFAQGLPKVELHAHLTGSISRPCLHKIWLRKKTKDPTFGLEDPLTAIPRASDGEIDVASFFPIFDKYIYALISDHESIRHATTSVLEDFQKDGVRYLELRTTPRAIPDAGISKEDYVNIVLKALDDFRASAKEDIAGAPPYDKLHATLILSIDRKNTLEEALEVVRLALKYRHLGIVGIDLCGNPARKPISHLQPAFAEARAQGLGITLHFAEIAQEDPSELEEMLSWQPQRLGHVIHVPEELRKVITEKKLGLELCLTCNVLCGLSQGGYSAHHFGEWWNAGVPIALSTDDVGIFESTLSNEYLLAALNFDLDRTQIVELCRGAVDTIFGGQAEKERISALLVGYWSSSCVGDLRPAMMSEKPEMIVLKSTHKKNPEPFSVKKAVLCYYSTYFENCQRHGSH</sequence>
<dbReference type="InterPro" id="IPR001365">
    <property type="entry name" value="A_deaminase_dom"/>
</dbReference>
<evidence type="ECO:0000256" key="6">
    <source>
        <dbReference type="ARBA" id="ARBA00023080"/>
    </source>
</evidence>
<dbReference type="PANTHER" id="PTHR11409:SF42">
    <property type="entry name" value="ADENOSINE DEAMINASE-LIKE PROTEIN"/>
    <property type="match status" value="1"/>
</dbReference>
<evidence type="ECO:0000256" key="5">
    <source>
        <dbReference type="ARBA" id="ARBA00022833"/>
    </source>
</evidence>
<comment type="caution">
    <text evidence="9">The sequence shown here is derived from an EMBL/GenBank/DDBJ whole genome shotgun (WGS) entry which is preliminary data.</text>
</comment>
<keyword evidence="10" id="KW-1185">Reference proteome</keyword>
<keyword evidence="5" id="KW-0862">Zinc</keyword>
<dbReference type="Proteomes" id="UP001341245">
    <property type="component" value="Unassembled WGS sequence"/>
</dbReference>
<reference evidence="9 10" key="1">
    <citation type="submission" date="2023-11" db="EMBL/GenBank/DDBJ databases">
        <title>Draft genome sequence and annotation of the polyextremotolerant black yeast-like fungus Aureobasidium pullulans NRRL 62042.</title>
        <authorList>
            <person name="Dielentheis-Frenken M.R.E."/>
            <person name="Wibberg D."/>
            <person name="Blank L.M."/>
            <person name="Tiso T."/>
        </authorList>
    </citation>
    <scope>NUCLEOTIDE SEQUENCE [LARGE SCALE GENOMIC DNA]</scope>
    <source>
        <strain evidence="9 10">NRRL 62042</strain>
    </source>
</reference>
<evidence type="ECO:0000313" key="10">
    <source>
        <dbReference type="Proteomes" id="UP001341245"/>
    </source>
</evidence>
<organism evidence="9 10">
    <name type="scientific">Aureobasidium pullulans</name>
    <name type="common">Black yeast</name>
    <name type="synonym">Pullularia pullulans</name>
    <dbReference type="NCBI Taxonomy" id="5580"/>
    <lineage>
        <taxon>Eukaryota</taxon>
        <taxon>Fungi</taxon>
        <taxon>Dikarya</taxon>
        <taxon>Ascomycota</taxon>
        <taxon>Pezizomycotina</taxon>
        <taxon>Dothideomycetes</taxon>
        <taxon>Dothideomycetidae</taxon>
        <taxon>Dothideales</taxon>
        <taxon>Saccotheciaceae</taxon>
        <taxon>Aureobasidium</taxon>
    </lineage>
</organism>
<dbReference type="SUPFAM" id="SSF51556">
    <property type="entry name" value="Metallo-dependent hydrolases"/>
    <property type="match status" value="1"/>
</dbReference>
<evidence type="ECO:0000256" key="2">
    <source>
        <dbReference type="ARBA" id="ARBA00006676"/>
    </source>
</evidence>
<comment type="similarity">
    <text evidence="2">Belongs to the metallo-dependent hydrolases superfamily. Adenosine and AMP deaminases family.</text>
</comment>
<proteinExistence type="inferred from homology"/>
<evidence type="ECO:0000256" key="4">
    <source>
        <dbReference type="ARBA" id="ARBA00022801"/>
    </source>
</evidence>
<comment type="catalytic activity">
    <reaction evidence="7">
        <text>N(6)-methyl-AMP + H2O + H(+) = IMP + methylamine</text>
        <dbReference type="Rhea" id="RHEA:16001"/>
        <dbReference type="ChEBI" id="CHEBI:15377"/>
        <dbReference type="ChEBI" id="CHEBI:15378"/>
        <dbReference type="ChEBI" id="CHEBI:58053"/>
        <dbReference type="ChEBI" id="CHEBI:59338"/>
        <dbReference type="ChEBI" id="CHEBI:144842"/>
    </reaction>
    <physiologicalReaction direction="left-to-right" evidence="7">
        <dbReference type="Rhea" id="RHEA:16002"/>
    </physiologicalReaction>
</comment>
<evidence type="ECO:0000256" key="3">
    <source>
        <dbReference type="ARBA" id="ARBA00022723"/>
    </source>
</evidence>
<dbReference type="CDD" id="cd00443">
    <property type="entry name" value="ADA_AMPD"/>
    <property type="match status" value="1"/>
</dbReference>
<dbReference type="EMBL" id="JASGXD010000007">
    <property type="protein sequence ID" value="KAK6004748.1"/>
    <property type="molecule type" value="Genomic_DNA"/>
</dbReference>
<feature type="domain" description="Adenosine deaminase" evidence="8">
    <location>
        <begin position="14"/>
        <end position="347"/>
    </location>
</feature>
<evidence type="ECO:0000256" key="7">
    <source>
        <dbReference type="ARBA" id="ARBA00048787"/>
    </source>
</evidence>
<gene>
    <name evidence="9" type="ORF">QM012_008610</name>
</gene>
<dbReference type="Gene3D" id="3.20.20.140">
    <property type="entry name" value="Metal-dependent hydrolases"/>
    <property type="match status" value="1"/>
</dbReference>
<keyword evidence="4" id="KW-0378">Hydrolase</keyword>
<dbReference type="Pfam" id="PF00962">
    <property type="entry name" value="A_deaminase"/>
    <property type="match status" value="1"/>
</dbReference>